<dbReference type="InterPro" id="IPR047367">
    <property type="entry name" value="Tudor_AKAP1"/>
</dbReference>
<sequence>MKQWQQSHLIITATTIPVALLVCWLIYKKSSSSSSKDKGTEKKKSEGLIKATEDETVENVSLLLDDDLHREVSNPGLLSAMSEAETEFDEIGSPEENISLETSDTAAFSKTTLAQEQTIDNVKPNQDNDAKLVEDFKTVTLFDNKVVDSPDLKCDEDKDLERTVAVEYSETEQCLLNTNSSPRVTPEDSCEVSQGAISKTPESLEIQCEAEGIISKPEMGDNAAEPNLVSDVITTDKTVSKEAYIEPTVKNDIELEQEKLEVSSSDTPLSSEDNSQNADDTLCLEEDDSACEKDVDVNANNNNNSKPVLAVAESMDINGSEDSGCECYKVETVNTGKEVCTNGWHTNSNCESGEETSDESNTKSKKSMRPHALHSLDGNTLETNDSIEVFVEFPSERVGLLIGKQGRNIKQLKQDSGADVYVHEAPMRDDIQVLQICGTQTEIESCVSRIKRRFTDISLNHFDTKDMIIPSPNSSAMSPLNTPPPMMYPVTNISQLRLPDGVTIEVLVSAIADVDCVFVQQFTHPTFHSLANLERAMSMCYSEPSTPDVPHPVQVGLICAVQQQGVWYRAQIVQFFEETEEVTIRFMDYGGYATVTVKALKQIRADFVTLPFQATECYMDNISPPKDNKFCEDSVKKLQELLQDGRFQARVTGYRSDGHPRIHLFKCLPNKVMLINQEMATQGLATWVEPAPYACE</sequence>
<dbReference type="SMART" id="SM00322">
    <property type="entry name" value="KH"/>
    <property type="match status" value="1"/>
</dbReference>
<dbReference type="AlphaFoldDB" id="A0A6F9D5K6"/>
<dbReference type="InterPro" id="IPR004087">
    <property type="entry name" value="KH_dom"/>
</dbReference>
<evidence type="ECO:0000256" key="1">
    <source>
        <dbReference type="PROSITE-ProRule" id="PRU00117"/>
    </source>
</evidence>
<dbReference type="PANTHER" id="PTHR22948:SF65">
    <property type="entry name" value="A-KINASE ANCHORING PROTEIN 1"/>
    <property type="match status" value="1"/>
</dbReference>
<dbReference type="CDD" id="cd20407">
    <property type="entry name" value="Tudor_AKAP1"/>
    <property type="match status" value="1"/>
</dbReference>
<dbReference type="Gene3D" id="2.30.30.140">
    <property type="match status" value="1"/>
</dbReference>
<dbReference type="InterPro" id="IPR002999">
    <property type="entry name" value="Tudor"/>
</dbReference>
<dbReference type="SUPFAM" id="SSF54791">
    <property type="entry name" value="Eukaryotic type KH-domain (KH-domain type I)"/>
    <property type="match status" value="1"/>
</dbReference>
<dbReference type="SMART" id="SM00333">
    <property type="entry name" value="TUDOR"/>
    <property type="match status" value="1"/>
</dbReference>
<dbReference type="InterPro" id="IPR050621">
    <property type="entry name" value="Tudor_domain_containing"/>
</dbReference>
<dbReference type="InterPro" id="IPR035437">
    <property type="entry name" value="SNase_OB-fold_sf"/>
</dbReference>
<dbReference type="PANTHER" id="PTHR22948">
    <property type="entry name" value="TUDOR DOMAIN CONTAINING PROTEIN"/>
    <property type="match status" value="1"/>
</dbReference>
<keyword evidence="3" id="KW-1133">Transmembrane helix</keyword>
<dbReference type="Pfam" id="PF00567">
    <property type="entry name" value="TUDOR"/>
    <property type="match status" value="1"/>
</dbReference>
<keyword evidence="3" id="KW-0472">Membrane</keyword>
<keyword evidence="1" id="KW-0694">RNA-binding</keyword>
<feature type="compositionally biased region" description="Basic residues" evidence="2">
    <location>
        <begin position="363"/>
        <end position="372"/>
    </location>
</feature>
<evidence type="ECO:0000256" key="3">
    <source>
        <dbReference type="SAM" id="Phobius"/>
    </source>
</evidence>
<dbReference type="Pfam" id="PF00013">
    <property type="entry name" value="KH_1"/>
    <property type="match status" value="1"/>
</dbReference>
<feature type="domain" description="Tudor" evidence="4">
    <location>
        <begin position="552"/>
        <end position="610"/>
    </location>
</feature>
<dbReference type="PROSITE" id="PS50304">
    <property type="entry name" value="TUDOR"/>
    <property type="match status" value="1"/>
</dbReference>
<feature type="transmembrane region" description="Helical" evidence="3">
    <location>
        <begin position="7"/>
        <end position="27"/>
    </location>
</feature>
<dbReference type="GO" id="GO:0005739">
    <property type="term" value="C:mitochondrion"/>
    <property type="evidence" value="ECO:0007669"/>
    <property type="project" value="UniProtKB-ARBA"/>
</dbReference>
<name>A0A6F9D5K6_9ASCI</name>
<dbReference type="SUPFAM" id="SSF63748">
    <property type="entry name" value="Tudor/PWWP/MBT"/>
    <property type="match status" value="1"/>
</dbReference>
<gene>
    <name evidence="5" type="primary">Akap1</name>
</gene>
<feature type="region of interest" description="Disordered" evidence="2">
    <location>
        <begin position="344"/>
        <end position="379"/>
    </location>
</feature>
<dbReference type="InterPro" id="IPR036612">
    <property type="entry name" value="KH_dom_type_1_sf"/>
</dbReference>
<accession>A0A6F9D5K6</accession>
<dbReference type="EMBL" id="LR782820">
    <property type="protein sequence ID" value="CAB3220773.1"/>
    <property type="molecule type" value="mRNA"/>
</dbReference>
<proteinExistence type="evidence at transcript level"/>
<reference evidence="5" key="1">
    <citation type="submission" date="2020-04" db="EMBL/GenBank/DDBJ databases">
        <authorList>
            <person name="Neveu A P."/>
        </authorList>
    </citation>
    <scope>NUCLEOTIDE SEQUENCE</scope>
    <source>
        <tissue evidence="5">Whole embryo</tissue>
    </source>
</reference>
<evidence type="ECO:0000256" key="2">
    <source>
        <dbReference type="SAM" id="MobiDB-lite"/>
    </source>
</evidence>
<protein>
    <submittedName>
        <fullName evidence="5">KH domain-containing protein C56G2.1</fullName>
    </submittedName>
</protein>
<dbReference type="Gene3D" id="3.30.1370.10">
    <property type="entry name" value="K Homology domain, type 1"/>
    <property type="match status" value="1"/>
</dbReference>
<dbReference type="Gene3D" id="2.40.50.90">
    <property type="match status" value="1"/>
</dbReference>
<dbReference type="PROSITE" id="PS50084">
    <property type="entry name" value="KH_TYPE_1"/>
    <property type="match status" value="1"/>
</dbReference>
<keyword evidence="3" id="KW-0812">Transmembrane</keyword>
<organism evidence="5">
    <name type="scientific">Phallusia mammillata</name>
    <dbReference type="NCBI Taxonomy" id="59560"/>
    <lineage>
        <taxon>Eukaryota</taxon>
        <taxon>Metazoa</taxon>
        <taxon>Chordata</taxon>
        <taxon>Tunicata</taxon>
        <taxon>Ascidiacea</taxon>
        <taxon>Phlebobranchia</taxon>
        <taxon>Ascidiidae</taxon>
        <taxon>Phallusia</taxon>
    </lineage>
</organism>
<dbReference type="InterPro" id="IPR004088">
    <property type="entry name" value="KH_dom_type_1"/>
</dbReference>
<evidence type="ECO:0000313" key="5">
    <source>
        <dbReference type="EMBL" id="CAB3220773.1"/>
    </source>
</evidence>
<evidence type="ECO:0000259" key="4">
    <source>
        <dbReference type="PROSITE" id="PS50304"/>
    </source>
</evidence>
<dbReference type="GO" id="GO:0003723">
    <property type="term" value="F:RNA binding"/>
    <property type="evidence" value="ECO:0007669"/>
    <property type="project" value="UniProtKB-UniRule"/>
</dbReference>